<comment type="caution">
    <text evidence="1">The sequence shown here is derived from an EMBL/GenBank/DDBJ whole genome shotgun (WGS) entry which is preliminary data.</text>
</comment>
<dbReference type="AlphaFoldDB" id="A0A1L9B636"/>
<dbReference type="STRING" id="83449.BON30_26315"/>
<accession>A0A1L9B636</accession>
<reference evidence="1 2" key="2">
    <citation type="submission" date="2016-12" db="EMBL/GenBank/DDBJ databases">
        <title>Draft Genome Sequence of Cystobacter ferrugineus Strain Cbfe23.</title>
        <authorList>
            <person name="Akbar S."/>
            <person name="Dowd S.E."/>
            <person name="Stevens D.C."/>
        </authorList>
    </citation>
    <scope>NUCLEOTIDE SEQUENCE [LARGE SCALE GENOMIC DNA]</scope>
    <source>
        <strain evidence="1 2">Cbfe23</strain>
    </source>
</reference>
<dbReference type="Proteomes" id="UP000182229">
    <property type="component" value="Unassembled WGS sequence"/>
</dbReference>
<dbReference type="RefSeq" id="WP_071901174.1">
    <property type="nucleotide sequence ID" value="NZ_MPIN01000007.1"/>
</dbReference>
<dbReference type="OrthoDB" id="5517123at2"/>
<name>A0A1L9B636_9BACT</name>
<evidence type="ECO:0000313" key="2">
    <source>
        <dbReference type="Proteomes" id="UP000182229"/>
    </source>
</evidence>
<sequence length="182" mass="19481">MDLTPDWHKPTPRQAVSVPLAVSESRKGLWDKSAAAGIPAMPLFGVLPLRRVIPQDIHSLLDYQGALSVLGAGLLSRCAVARAAGVVLGCAGLGVSLLTDYRLSLRKLIPIEVHECIDHVWSLKVIAAPFLLGYSRRSRWATVVNVVVGASTILGSLFTDYRAQRGVQWGRGHVTDLGPVGG</sequence>
<evidence type="ECO:0000313" key="1">
    <source>
        <dbReference type="EMBL" id="OJH37707.1"/>
    </source>
</evidence>
<organism evidence="1 2">
    <name type="scientific">Cystobacter ferrugineus</name>
    <dbReference type="NCBI Taxonomy" id="83449"/>
    <lineage>
        <taxon>Bacteria</taxon>
        <taxon>Pseudomonadati</taxon>
        <taxon>Myxococcota</taxon>
        <taxon>Myxococcia</taxon>
        <taxon>Myxococcales</taxon>
        <taxon>Cystobacterineae</taxon>
        <taxon>Archangiaceae</taxon>
        <taxon>Cystobacter</taxon>
    </lineage>
</organism>
<protein>
    <submittedName>
        <fullName evidence="1">Uncharacterized protein</fullName>
    </submittedName>
</protein>
<keyword evidence="2" id="KW-1185">Reference proteome</keyword>
<reference evidence="2" key="1">
    <citation type="submission" date="2016-11" db="EMBL/GenBank/DDBJ databases">
        <authorList>
            <person name="Shukria A."/>
            <person name="Stevens D.C."/>
        </authorList>
    </citation>
    <scope>NUCLEOTIDE SEQUENCE [LARGE SCALE GENOMIC DNA]</scope>
    <source>
        <strain evidence="2">Cbfe23</strain>
    </source>
</reference>
<proteinExistence type="predicted"/>
<gene>
    <name evidence="1" type="ORF">BON30_26315</name>
</gene>
<dbReference type="EMBL" id="MPIN01000007">
    <property type="protein sequence ID" value="OJH37707.1"/>
    <property type="molecule type" value="Genomic_DNA"/>
</dbReference>